<accession>A0ABS3YNS7</accession>
<gene>
    <name evidence="1" type="ORF">J7I42_04665</name>
</gene>
<keyword evidence="2" id="KW-1185">Reference proteome</keyword>
<name>A0ABS3YNS7_9BACT</name>
<organism evidence="1 2">
    <name type="scientific">Niastella soli</name>
    <dbReference type="NCBI Taxonomy" id="2821487"/>
    <lineage>
        <taxon>Bacteria</taxon>
        <taxon>Pseudomonadati</taxon>
        <taxon>Bacteroidota</taxon>
        <taxon>Chitinophagia</taxon>
        <taxon>Chitinophagales</taxon>
        <taxon>Chitinophagaceae</taxon>
        <taxon>Niastella</taxon>
    </lineage>
</organism>
<dbReference type="CDD" id="cd14948">
    <property type="entry name" value="BACON"/>
    <property type="match status" value="1"/>
</dbReference>
<dbReference type="PANTHER" id="PTHR42754:SF1">
    <property type="entry name" value="LIPOPROTEIN"/>
    <property type="match status" value="1"/>
</dbReference>
<proteinExistence type="predicted"/>
<dbReference type="Gene3D" id="2.80.10.50">
    <property type="match status" value="1"/>
</dbReference>
<reference evidence="1 2" key="1">
    <citation type="submission" date="2021-03" db="EMBL/GenBank/DDBJ databases">
        <title>Assistant Professor.</title>
        <authorList>
            <person name="Huq M.A."/>
        </authorList>
    </citation>
    <scope>NUCLEOTIDE SEQUENCE [LARGE SCALE GENOMIC DNA]</scope>
    <source>
        <strain evidence="1 2">MAH-29</strain>
    </source>
</reference>
<evidence type="ECO:0000313" key="2">
    <source>
        <dbReference type="Proteomes" id="UP000677244"/>
    </source>
</evidence>
<dbReference type="Proteomes" id="UP000677244">
    <property type="component" value="Unassembled WGS sequence"/>
</dbReference>
<dbReference type="Gene3D" id="2.60.40.10">
    <property type="entry name" value="Immunoglobulins"/>
    <property type="match status" value="1"/>
</dbReference>
<dbReference type="RefSeq" id="WP_209137606.1">
    <property type="nucleotide sequence ID" value="NZ_JAGHKO010000001.1"/>
</dbReference>
<dbReference type="InterPro" id="IPR024361">
    <property type="entry name" value="BACON"/>
</dbReference>
<dbReference type="InterPro" id="IPR013783">
    <property type="entry name" value="Ig-like_fold"/>
</dbReference>
<sequence>MKKFFLALAMCQVLISCGKKNDPPDDLTNDAPNNEPYLHFYQTTVSIPPFVTGSADLVIESNIDWQISVTSGADWLQVNKSSGHGKDTIHASIINENVGSQARTAIIAATVTNPSLNLQAQLTVEQKPYKLQVLSEKRITGYPLIYGHGMTPAFDGGCLLIGTGNWGDMWAHDAWMARLNRNGDTVWTRQMGDANIVEDAIAAIATFDGGFIIAAQAYRSTGNLWLIKLKSNGDTAWTRSADITEFVNTIAATADGGFVVAGATGSDMAIAKFSSSGIPEWQKRFGGSGSEQANAVSVAIDGSIYVTGNSTSNNSGDVGKNHGSKDYWVVKLNSNGDMIWSKLFGGDNSDESFSIKSTVDGGCIVAGVSYSSENGDVTGKNQGNGDMWVLKLDANGNITWNNLLGGTYLETIKANTSIALTPDGGYILAGITTSNDGDVGEGQGSGDSWVFKLNKKGQKVWSETLGGHMQENTIDIVMNIDGSFWLAGWTNPNGSTYPPFVGTWFLKLKDY</sequence>
<protein>
    <submittedName>
        <fullName evidence="1">BACON domain-containing protein</fullName>
    </submittedName>
</protein>
<evidence type="ECO:0000313" key="1">
    <source>
        <dbReference type="EMBL" id="MBO9199546.1"/>
    </source>
</evidence>
<dbReference type="SUPFAM" id="SSF50998">
    <property type="entry name" value="Quinoprotein alcohol dehydrogenase-like"/>
    <property type="match status" value="2"/>
</dbReference>
<dbReference type="InterPro" id="IPR011047">
    <property type="entry name" value="Quinoprotein_ADH-like_sf"/>
</dbReference>
<dbReference type="EMBL" id="JAGHKO010000001">
    <property type="protein sequence ID" value="MBO9199546.1"/>
    <property type="molecule type" value="Genomic_DNA"/>
</dbReference>
<dbReference type="PANTHER" id="PTHR42754">
    <property type="entry name" value="ENDOGLUCANASE"/>
    <property type="match status" value="1"/>
</dbReference>
<comment type="caution">
    <text evidence="1">The sequence shown here is derived from an EMBL/GenBank/DDBJ whole genome shotgun (WGS) entry which is preliminary data.</text>
</comment>
<dbReference type="PROSITE" id="PS51257">
    <property type="entry name" value="PROKAR_LIPOPROTEIN"/>
    <property type="match status" value="1"/>
</dbReference>